<dbReference type="InterPro" id="IPR036388">
    <property type="entry name" value="WH-like_DNA-bd_sf"/>
</dbReference>
<dbReference type="PANTHER" id="PTHR34294:SF1">
    <property type="entry name" value="TRANSCRIPTIONAL REGULATOR LSRR"/>
    <property type="match status" value="1"/>
</dbReference>
<dbReference type="GO" id="GO:0030246">
    <property type="term" value="F:carbohydrate binding"/>
    <property type="evidence" value="ECO:0007669"/>
    <property type="project" value="InterPro"/>
</dbReference>
<dbReference type="InterPro" id="IPR007324">
    <property type="entry name" value="Sugar-bd_dom_put"/>
</dbReference>
<keyword evidence="2" id="KW-0805">Transcription regulation</keyword>
<feature type="domain" description="Sugar-binding" evidence="5">
    <location>
        <begin position="37"/>
        <end position="292"/>
    </location>
</feature>
<evidence type="ECO:0000313" key="6">
    <source>
        <dbReference type="EMBL" id="MBO1805621.1"/>
    </source>
</evidence>
<dbReference type="GO" id="GO:0003677">
    <property type="term" value="F:DNA binding"/>
    <property type="evidence" value="ECO:0007669"/>
    <property type="project" value="UniProtKB-KW"/>
</dbReference>
<dbReference type="InterPro" id="IPR051054">
    <property type="entry name" value="SorC_transcr_regulators"/>
</dbReference>
<comment type="similarity">
    <text evidence="1">Belongs to the SorC transcriptional regulatory family.</text>
</comment>
<dbReference type="PANTHER" id="PTHR34294">
    <property type="entry name" value="TRANSCRIPTIONAL REGULATOR-RELATED"/>
    <property type="match status" value="1"/>
</dbReference>
<keyword evidence="7" id="KW-1185">Reference proteome</keyword>
<dbReference type="Gene3D" id="3.40.50.1360">
    <property type="match status" value="1"/>
</dbReference>
<organism evidence="6 7">
    <name type="scientific">Leucobacter ruminantium</name>
    <dbReference type="NCBI Taxonomy" id="1289170"/>
    <lineage>
        <taxon>Bacteria</taxon>
        <taxon>Bacillati</taxon>
        <taxon>Actinomycetota</taxon>
        <taxon>Actinomycetes</taxon>
        <taxon>Micrococcales</taxon>
        <taxon>Microbacteriaceae</taxon>
        <taxon>Leucobacter</taxon>
    </lineage>
</organism>
<evidence type="ECO:0000256" key="2">
    <source>
        <dbReference type="ARBA" id="ARBA00023015"/>
    </source>
</evidence>
<reference evidence="6" key="1">
    <citation type="submission" date="2021-03" db="EMBL/GenBank/DDBJ databases">
        <title>Leucobacter chromiisoli sp. nov., isolated from chromium-containing soil of chemical plant.</title>
        <authorList>
            <person name="Xu Z."/>
        </authorList>
    </citation>
    <scope>NUCLEOTIDE SEQUENCE</scope>
    <source>
        <strain evidence="6">A2</strain>
    </source>
</reference>
<evidence type="ECO:0000259" key="5">
    <source>
        <dbReference type="Pfam" id="PF04198"/>
    </source>
</evidence>
<evidence type="ECO:0000313" key="7">
    <source>
        <dbReference type="Proteomes" id="UP000664398"/>
    </source>
</evidence>
<dbReference type="Proteomes" id="UP000664398">
    <property type="component" value="Unassembled WGS sequence"/>
</dbReference>
<evidence type="ECO:0000256" key="3">
    <source>
        <dbReference type="ARBA" id="ARBA00023125"/>
    </source>
</evidence>
<dbReference type="Pfam" id="PF04198">
    <property type="entry name" value="Sugar-bind"/>
    <property type="match status" value="1"/>
</dbReference>
<comment type="caution">
    <text evidence="6">The sequence shown here is derived from an EMBL/GenBank/DDBJ whole genome shotgun (WGS) entry which is preliminary data.</text>
</comment>
<keyword evidence="4" id="KW-0804">Transcription</keyword>
<name>A0A939LWX6_9MICO</name>
<dbReference type="InterPro" id="IPR037171">
    <property type="entry name" value="NagB/RpiA_transferase-like"/>
</dbReference>
<dbReference type="EMBL" id="JAGDYL010000017">
    <property type="protein sequence ID" value="MBO1805621.1"/>
    <property type="molecule type" value="Genomic_DNA"/>
</dbReference>
<protein>
    <submittedName>
        <fullName evidence="6">Sugar-binding transcriptional regulator</fullName>
    </submittedName>
</protein>
<dbReference type="Gene3D" id="1.10.10.10">
    <property type="entry name" value="Winged helix-like DNA-binding domain superfamily/Winged helix DNA-binding domain"/>
    <property type="match status" value="1"/>
</dbReference>
<sequence length="302" mass="32420">MEAIAREMRISRSSVSRLLSFARESGLVEITLHSPQIARSRLEEALADRFGISVRVAQAPVRASEAERLERTAQLAAGALAAAVRPELTIGIAWGATLSALVRHLPSKPTHDTHVVQMNGAMNPQTSGLSYAGELLDRFGAAFQASLHQFPVPAIFDDPATKRAMWRERSVRSVLDIQARVGLFVFGLGAPGSDMPSHVYTGGYLDGDDVVELERAGVVGDCATVFYREDGTDDGIELNTRSSGPSLDAIRTIPHRLCIASGRSKRESLLGALAAGLITELVLDESLAREVLRGAPRARSGE</sequence>
<keyword evidence="3" id="KW-0238">DNA-binding</keyword>
<evidence type="ECO:0000256" key="1">
    <source>
        <dbReference type="ARBA" id="ARBA00010466"/>
    </source>
</evidence>
<proteinExistence type="inferred from homology"/>
<gene>
    <name evidence="6" type="ORF">J4H91_09870</name>
</gene>
<accession>A0A939LWX6</accession>
<dbReference type="SUPFAM" id="SSF100950">
    <property type="entry name" value="NagB/RpiA/CoA transferase-like"/>
    <property type="match status" value="1"/>
</dbReference>
<dbReference type="AlphaFoldDB" id="A0A939LWX6"/>
<evidence type="ECO:0000256" key="4">
    <source>
        <dbReference type="ARBA" id="ARBA00023163"/>
    </source>
</evidence>